<evidence type="ECO:0000313" key="3">
    <source>
        <dbReference type="EMBL" id="KAK6360164.1"/>
    </source>
</evidence>
<evidence type="ECO:0000313" key="4">
    <source>
        <dbReference type="Proteomes" id="UP001373714"/>
    </source>
</evidence>
<accession>A0AAV9VGK1</accession>
<evidence type="ECO:0000256" key="2">
    <source>
        <dbReference type="SAM" id="Phobius"/>
    </source>
</evidence>
<keyword evidence="2" id="KW-0472">Membrane</keyword>
<dbReference type="Proteomes" id="UP001373714">
    <property type="component" value="Unassembled WGS sequence"/>
</dbReference>
<dbReference type="AlphaFoldDB" id="A0AAV9VGK1"/>
<sequence>MDEKQSPVGEQGPEDESFSKTRPKHSVTQTSSESGSKLRFTASMANRVGSLSSALFLGSSLFSIGCMGWFAFLWWGTSDNQLWRSIVLNDWAVRAISLPSSVFRIAITLQAGQCLSMLAALAIEKSVVPLPDLAAISMMRATPPGTTQTLLNFVYPLARAPGVRDLGALSIASLSALILLTSSILGFTSTILLSDVVIQPIPSENVETSIAIDYDWRGTSFNFIPTRQNTHWWSNSPVTLPSFAEYSEEAPVVPGLLDTGTTIRSFLPFKTPEERSSVRRYKGKSVVWDARVICQSPDISNFEVLRDPKTDIALAVTGNVRISIPSDKIQLPEPQTAEFYCGITEDTFYALNGIVICQLPNSDLGSLGRTNGTDIFPDLSYSGGLVSEFSMPGRKKRNGAAYLILNRTALAEEDKLDGSSAWGKVGYMKDPNEKEEDPTNPLLVVGSLCYTPLDAVVREVDIHRTQSVQEPDFAKFGRTTAKDSNSDNYTKLSYVFEDTLPLLLPGQSGKKPEARGLFNLERPPSGWAMDESYDYPVNSDGPWATDSYMTDPLALQFLVDALHLKYHKPYAKHFSDSDDIIPYDIYGNLSVVLDEEFAEAETGLGSSSWAIAGRDWQKYLFAGINNHRDGNIARALQGILTVVASNAYYSNLQTFSRNETVSLVTFRNVSSPGGPYGTRRGGEYALLQQGLFSTQVEGSFPVGYAIVAIVLGLQIIISAVILARFLRETNLTRIGDSWQALAQIAGEEFEGMEAILEVSRRIDADRAAVAKEMKNMGVDETRVGVELQDHSAHLIRRRRGVAPV</sequence>
<name>A0AAV9VGK1_9PEZI</name>
<feature type="transmembrane region" description="Helical" evidence="2">
    <location>
        <begin position="166"/>
        <end position="193"/>
    </location>
</feature>
<protein>
    <submittedName>
        <fullName evidence="3">Mitochondrial outer membrane protein iml2</fullName>
    </submittedName>
</protein>
<proteinExistence type="predicted"/>
<keyword evidence="2" id="KW-0812">Transmembrane</keyword>
<feature type="region of interest" description="Disordered" evidence="1">
    <location>
        <begin position="1"/>
        <end position="34"/>
    </location>
</feature>
<dbReference type="EMBL" id="JAVHNS010000003">
    <property type="protein sequence ID" value="KAK6360164.1"/>
    <property type="molecule type" value="Genomic_DNA"/>
</dbReference>
<reference evidence="3 4" key="1">
    <citation type="submission" date="2019-10" db="EMBL/GenBank/DDBJ databases">
        <authorList>
            <person name="Palmer J.M."/>
        </authorList>
    </citation>
    <scope>NUCLEOTIDE SEQUENCE [LARGE SCALE GENOMIC DNA]</scope>
    <source>
        <strain evidence="3 4">TWF730</strain>
    </source>
</reference>
<evidence type="ECO:0000256" key="1">
    <source>
        <dbReference type="SAM" id="MobiDB-lite"/>
    </source>
</evidence>
<comment type="caution">
    <text evidence="3">The sequence shown here is derived from an EMBL/GenBank/DDBJ whole genome shotgun (WGS) entry which is preliminary data.</text>
</comment>
<organism evidence="3 4">
    <name type="scientific">Orbilia blumenaviensis</name>
    <dbReference type="NCBI Taxonomy" id="1796055"/>
    <lineage>
        <taxon>Eukaryota</taxon>
        <taxon>Fungi</taxon>
        <taxon>Dikarya</taxon>
        <taxon>Ascomycota</taxon>
        <taxon>Pezizomycotina</taxon>
        <taxon>Orbiliomycetes</taxon>
        <taxon>Orbiliales</taxon>
        <taxon>Orbiliaceae</taxon>
        <taxon>Orbilia</taxon>
    </lineage>
</organism>
<keyword evidence="2" id="KW-1133">Transmembrane helix</keyword>
<feature type="transmembrane region" description="Helical" evidence="2">
    <location>
        <begin position="702"/>
        <end position="723"/>
    </location>
</feature>
<keyword evidence="4" id="KW-1185">Reference proteome</keyword>
<gene>
    <name evidence="3" type="primary">IML2_3</name>
    <name evidence="3" type="ORF">TWF730_006315</name>
</gene>
<feature type="transmembrane region" description="Helical" evidence="2">
    <location>
        <begin position="54"/>
        <end position="75"/>
    </location>
</feature>